<keyword evidence="3" id="KW-1185">Reference proteome</keyword>
<protein>
    <submittedName>
        <fullName evidence="1 2">Uncharacterized protein</fullName>
    </submittedName>
</protein>
<gene>
    <name evidence="1" type="ORF">GUITHDRAFT_153657</name>
</gene>
<dbReference type="AlphaFoldDB" id="L1J1Q1"/>
<dbReference type="GeneID" id="17298694"/>
<dbReference type="KEGG" id="gtt:GUITHDRAFT_153657"/>
<reference evidence="2" key="3">
    <citation type="submission" date="2016-03" db="UniProtKB">
        <authorList>
            <consortium name="EnsemblProtists"/>
        </authorList>
    </citation>
    <scope>IDENTIFICATION</scope>
</reference>
<evidence type="ECO:0000313" key="1">
    <source>
        <dbReference type="EMBL" id="EKX42069.1"/>
    </source>
</evidence>
<organism evidence="1">
    <name type="scientific">Guillardia theta (strain CCMP2712)</name>
    <name type="common">Cryptophyte</name>
    <dbReference type="NCBI Taxonomy" id="905079"/>
    <lineage>
        <taxon>Eukaryota</taxon>
        <taxon>Cryptophyceae</taxon>
        <taxon>Pyrenomonadales</taxon>
        <taxon>Geminigeraceae</taxon>
        <taxon>Guillardia</taxon>
    </lineage>
</organism>
<accession>L1J1Q1</accession>
<reference evidence="1 3" key="1">
    <citation type="journal article" date="2012" name="Nature">
        <title>Algal genomes reveal evolutionary mosaicism and the fate of nucleomorphs.</title>
        <authorList>
            <consortium name="DOE Joint Genome Institute"/>
            <person name="Curtis B.A."/>
            <person name="Tanifuji G."/>
            <person name="Burki F."/>
            <person name="Gruber A."/>
            <person name="Irimia M."/>
            <person name="Maruyama S."/>
            <person name="Arias M.C."/>
            <person name="Ball S.G."/>
            <person name="Gile G.H."/>
            <person name="Hirakawa Y."/>
            <person name="Hopkins J.F."/>
            <person name="Kuo A."/>
            <person name="Rensing S.A."/>
            <person name="Schmutz J."/>
            <person name="Symeonidi A."/>
            <person name="Elias M."/>
            <person name="Eveleigh R.J."/>
            <person name="Herman E.K."/>
            <person name="Klute M.J."/>
            <person name="Nakayama T."/>
            <person name="Obornik M."/>
            <person name="Reyes-Prieto A."/>
            <person name="Armbrust E.V."/>
            <person name="Aves S.J."/>
            <person name="Beiko R.G."/>
            <person name="Coutinho P."/>
            <person name="Dacks J.B."/>
            <person name="Durnford D.G."/>
            <person name="Fast N.M."/>
            <person name="Green B.R."/>
            <person name="Grisdale C.J."/>
            <person name="Hempel F."/>
            <person name="Henrissat B."/>
            <person name="Hoppner M.P."/>
            <person name="Ishida K."/>
            <person name="Kim E."/>
            <person name="Koreny L."/>
            <person name="Kroth P.G."/>
            <person name="Liu Y."/>
            <person name="Malik S.B."/>
            <person name="Maier U.G."/>
            <person name="McRose D."/>
            <person name="Mock T."/>
            <person name="Neilson J.A."/>
            <person name="Onodera N.T."/>
            <person name="Poole A.M."/>
            <person name="Pritham E.J."/>
            <person name="Richards T.A."/>
            <person name="Rocap G."/>
            <person name="Roy S.W."/>
            <person name="Sarai C."/>
            <person name="Schaack S."/>
            <person name="Shirato S."/>
            <person name="Slamovits C.H."/>
            <person name="Spencer D.F."/>
            <person name="Suzuki S."/>
            <person name="Worden A.Z."/>
            <person name="Zauner S."/>
            <person name="Barry K."/>
            <person name="Bell C."/>
            <person name="Bharti A.K."/>
            <person name="Crow J.A."/>
            <person name="Grimwood J."/>
            <person name="Kramer R."/>
            <person name="Lindquist E."/>
            <person name="Lucas S."/>
            <person name="Salamov A."/>
            <person name="McFadden G.I."/>
            <person name="Lane C.E."/>
            <person name="Keeling P.J."/>
            <person name="Gray M.W."/>
            <person name="Grigoriev I.V."/>
            <person name="Archibald J.M."/>
        </authorList>
    </citation>
    <scope>NUCLEOTIDE SEQUENCE</scope>
    <source>
        <strain evidence="1 3">CCMP2712</strain>
    </source>
</reference>
<sequence length="120" mass="12804">MLSRALLRAGSATKRGASQLHLRGFGTWSHNPCTKSLSSAGVPPPAARWGQPELLKHMQPLEKYAAWSEALKQAPVIPTLLGSKPLIFIPDMERPSENMNASISLAGQTYLVSPTAAGVS</sequence>
<evidence type="ECO:0000313" key="3">
    <source>
        <dbReference type="Proteomes" id="UP000011087"/>
    </source>
</evidence>
<name>L1J1Q1_GUITC</name>
<proteinExistence type="predicted"/>
<dbReference type="RefSeq" id="XP_005829049.1">
    <property type="nucleotide sequence ID" value="XM_005828992.1"/>
</dbReference>
<evidence type="ECO:0000313" key="2">
    <source>
        <dbReference type="EnsemblProtists" id="EKX42069"/>
    </source>
</evidence>
<feature type="non-terminal residue" evidence="1">
    <location>
        <position position="120"/>
    </location>
</feature>
<dbReference type="Proteomes" id="UP000011087">
    <property type="component" value="Unassembled WGS sequence"/>
</dbReference>
<reference evidence="3" key="2">
    <citation type="submission" date="2012-11" db="EMBL/GenBank/DDBJ databases">
        <authorList>
            <person name="Kuo A."/>
            <person name="Curtis B.A."/>
            <person name="Tanifuji G."/>
            <person name="Burki F."/>
            <person name="Gruber A."/>
            <person name="Irimia M."/>
            <person name="Maruyama S."/>
            <person name="Arias M.C."/>
            <person name="Ball S.G."/>
            <person name="Gile G.H."/>
            <person name="Hirakawa Y."/>
            <person name="Hopkins J.F."/>
            <person name="Rensing S.A."/>
            <person name="Schmutz J."/>
            <person name="Symeonidi A."/>
            <person name="Elias M."/>
            <person name="Eveleigh R.J."/>
            <person name="Herman E.K."/>
            <person name="Klute M.J."/>
            <person name="Nakayama T."/>
            <person name="Obornik M."/>
            <person name="Reyes-Prieto A."/>
            <person name="Armbrust E.V."/>
            <person name="Aves S.J."/>
            <person name="Beiko R.G."/>
            <person name="Coutinho P."/>
            <person name="Dacks J.B."/>
            <person name="Durnford D.G."/>
            <person name="Fast N.M."/>
            <person name="Green B.R."/>
            <person name="Grisdale C."/>
            <person name="Hempe F."/>
            <person name="Henrissat B."/>
            <person name="Hoppner M.P."/>
            <person name="Ishida K.-I."/>
            <person name="Kim E."/>
            <person name="Koreny L."/>
            <person name="Kroth P.G."/>
            <person name="Liu Y."/>
            <person name="Malik S.-B."/>
            <person name="Maier U.G."/>
            <person name="McRose D."/>
            <person name="Mock T."/>
            <person name="Neilson J.A."/>
            <person name="Onodera N.T."/>
            <person name="Poole A.M."/>
            <person name="Pritham E.J."/>
            <person name="Richards T.A."/>
            <person name="Rocap G."/>
            <person name="Roy S.W."/>
            <person name="Sarai C."/>
            <person name="Schaack S."/>
            <person name="Shirato S."/>
            <person name="Slamovits C.H."/>
            <person name="Spencer D.F."/>
            <person name="Suzuki S."/>
            <person name="Worden A.Z."/>
            <person name="Zauner S."/>
            <person name="Barry K."/>
            <person name="Bell C."/>
            <person name="Bharti A.K."/>
            <person name="Crow J.A."/>
            <person name="Grimwood J."/>
            <person name="Kramer R."/>
            <person name="Lindquist E."/>
            <person name="Lucas S."/>
            <person name="Salamov A."/>
            <person name="McFadden G.I."/>
            <person name="Lane C.E."/>
            <person name="Keeling P.J."/>
            <person name="Gray M.W."/>
            <person name="Grigoriev I.V."/>
            <person name="Archibald J.M."/>
        </authorList>
    </citation>
    <scope>NUCLEOTIDE SEQUENCE</scope>
    <source>
        <strain evidence="3">CCMP2712</strain>
    </source>
</reference>
<dbReference type="EMBL" id="JH993019">
    <property type="protein sequence ID" value="EKX42069.1"/>
    <property type="molecule type" value="Genomic_DNA"/>
</dbReference>
<dbReference type="EnsemblProtists" id="EKX42069">
    <property type="protein sequence ID" value="EKX42069"/>
    <property type="gene ID" value="GUITHDRAFT_153657"/>
</dbReference>
<dbReference type="HOGENOM" id="CLU_2055868_0_0_1"/>
<dbReference type="PaxDb" id="55529-EKX42069"/>